<dbReference type="InterPro" id="IPR011330">
    <property type="entry name" value="Glyco_hydro/deAcase_b/a-brl"/>
</dbReference>
<feature type="compositionally biased region" description="Low complexity" evidence="3">
    <location>
        <begin position="297"/>
        <end position="317"/>
    </location>
</feature>
<evidence type="ECO:0000313" key="6">
    <source>
        <dbReference type="Proteomes" id="UP001238179"/>
    </source>
</evidence>
<evidence type="ECO:0000256" key="3">
    <source>
        <dbReference type="SAM" id="MobiDB-lite"/>
    </source>
</evidence>
<feature type="compositionally biased region" description="Low complexity" evidence="3">
    <location>
        <begin position="208"/>
        <end position="218"/>
    </location>
</feature>
<feature type="compositionally biased region" description="Pro residues" evidence="3">
    <location>
        <begin position="126"/>
        <end position="143"/>
    </location>
</feature>
<keyword evidence="2" id="KW-0378">Hydrolase</keyword>
<feature type="compositionally biased region" description="Pro residues" evidence="3">
    <location>
        <begin position="257"/>
        <end position="296"/>
    </location>
</feature>
<dbReference type="PROSITE" id="PS51677">
    <property type="entry name" value="NODB"/>
    <property type="match status" value="1"/>
</dbReference>
<dbReference type="GO" id="GO:0016810">
    <property type="term" value="F:hydrolase activity, acting on carbon-nitrogen (but not peptide) bonds"/>
    <property type="evidence" value="ECO:0007669"/>
    <property type="project" value="InterPro"/>
</dbReference>
<name>A0AA48GMV2_9BACT</name>
<keyword evidence="6" id="KW-1185">Reference proteome</keyword>
<protein>
    <recommendedName>
        <fullName evidence="4">NodB homology domain-containing protein</fullName>
    </recommendedName>
</protein>
<dbReference type="GO" id="GO:0016020">
    <property type="term" value="C:membrane"/>
    <property type="evidence" value="ECO:0007669"/>
    <property type="project" value="TreeGrafter"/>
</dbReference>
<dbReference type="Proteomes" id="UP001238179">
    <property type="component" value="Chromosome"/>
</dbReference>
<feature type="compositionally biased region" description="Pro residues" evidence="3">
    <location>
        <begin position="219"/>
        <end position="242"/>
    </location>
</feature>
<dbReference type="EMBL" id="AP027080">
    <property type="protein sequence ID" value="BDU70905.1"/>
    <property type="molecule type" value="Genomic_DNA"/>
</dbReference>
<dbReference type="AlphaFoldDB" id="A0AA48GMV2"/>
<dbReference type="GO" id="GO:0005975">
    <property type="term" value="P:carbohydrate metabolic process"/>
    <property type="evidence" value="ECO:0007669"/>
    <property type="project" value="InterPro"/>
</dbReference>
<dbReference type="PANTHER" id="PTHR10587">
    <property type="entry name" value="GLYCOSYL TRANSFERASE-RELATED"/>
    <property type="match status" value="1"/>
</dbReference>
<evidence type="ECO:0000313" key="5">
    <source>
        <dbReference type="EMBL" id="BDU70905.1"/>
    </source>
</evidence>
<evidence type="ECO:0000256" key="1">
    <source>
        <dbReference type="ARBA" id="ARBA00022723"/>
    </source>
</evidence>
<feature type="compositionally biased region" description="Pro residues" evidence="3">
    <location>
        <begin position="170"/>
        <end position="183"/>
    </location>
</feature>
<dbReference type="Pfam" id="PF01522">
    <property type="entry name" value="Polysacc_deac_1"/>
    <property type="match status" value="1"/>
</dbReference>
<dbReference type="Gene3D" id="3.20.20.370">
    <property type="entry name" value="Glycoside hydrolase/deacetylase"/>
    <property type="match status" value="1"/>
</dbReference>
<dbReference type="RefSeq" id="WP_316413804.1">
    <property type="nucleotide sequence ID" value="NZ_AP027080.1"/>
</dbReference>
<feature type="domain" description="NodB homology" evidence="4">
    <location>
        <begin position="350"/>
        <end position="553"/>
    </location>
</feature>
<proteinExistence type="predicted"/>
<evidence type="ECO:0000259" key="4">
    <source>
        <dbReference type="PROSITE" id="PS51677"/>
    </source>
</evidence>
<dbReference type="CDD" id="cd10917">
    <property type="entry name" value="CE4_NodB_like_6s_7s"/>
    <property type="match status" value="1"/>
</dbReference>
<keyword evidence="1" id="KW-0479">Metal-binding</keyword>
<feature type="region of interest" description="Disordered" evidence="3">
    <location>
        <begin position="116"/>
        <end position="344"/>
    </location>
</feature>
<dbReference type="InterPro" id="IPR002509">
    <property type="entry name" value="NODB_dom"/>
</dbReference>
<dbReference type="InterPro" id="IPR050248">
    <property type="entry name" value="Polysacc_deacetylase_ArnD"/>
</dbReference>
<reference evidence="6" key="1">
    <citation type="journal article" date="2023" name="Int. J. Syst. Evol. Microbiol.">
        <title>Mesoterricola silvestris gen. nov., sp. nov., Mesoterricola sediminis sp. nov., Geothrix oryzae sp. nov., Geothrix edaphica sp. nov., Geothrix rubra sp. nov., and Geothrix limicola sp. nov., six novel members of Acidobacteriota isolated from soils.</title>
        <authorList>
            <person name="Itoh H."/>
            <person name="Sugisawa Y."/>
            <person name="Mise K."/>
            <person name="Xu Z."/>
            <person name="Kuniyasu M."/>
            <person name="Ushijima N."/>
            <person name="Kawano K."/>
            <person name="Kobayashi E."/>
            <person name="Shiratori Y."/>
            <person name="Masuda Y."/>
            <person name="Senoo K."/>
        </authorList>
    </citation>
    <scope>NUCLEOTIDE SEQUENCE [LARGE SCALE GENOMIC DNA]</scope>
    <source>
        <strain evidence="6">W79</strain>
    </source>
</reference>
<evidence type="ECO:0000256" key="2">
    <source>
        <dbReference type="ARBA" id="ARBA00022801"/>
    </source>
</evidence>
<sequence>MRRGPVSGALRMAPVLAGLALVQCRRESPPPPPPPAPSAALALDPWSWHFVGGLVVITGEVADPVEVTLKGTTLNETRALAFGPVRWELLRPPPGEVAELRAGGKLLMKFEFDKAPPPRTLAAAPVPLPEAAPPRPGPPPAPGRPSVAPVAPSPEAGAAPARSMARQEPPRPAPAPIQPPGAPPGAVAARPSRGQAPARPSPVPLAPPASAYAAAAPRFPIPPPARPQVSPVAPPQVRPTPVRPAGTMPARPMPSQQAPPAPAAVPRPAAAPPAPPAPPQPRLEAPPNPKVPPRPAPVVVARSTSNVPSTPSPSAKPVVPPPVSLPEAAPRDWPGAGEGANVLRGPKGERRICMTFDGGSTSEVALDVLDALRARGIRTTIFLTGDFIRKYPDLVRRIDRDGHEIGNHTLTHPHMAPGMRRDPRWTRERVQQELLEADRALFRLLGRPMDPLWRAPYGEHTAEIRKWAEELGYRHVGWSEGADTLDWATVKERRLYRTGNAILDKLRARMEKQDGDGLIVLMHLGSGRPSGDRPGQVLGPFLDRALADGWHFVPIGEYVKGLGKPRWEPARRVALLR</sequence>
<dbReference type="GO" id="GO:0046872">
    <property type="term" value="F:metal ion binding"/>
    <property type="evidence" value="ECO:0007669"/>
    <property type="project" value="UniProtKB-KW"/>
</dbReference>
<feature type="compositionally biased region" description="Low complexity" evidence="3">
    <location>
        <begin position="144"/>
        <end position="163"/>
    </location>
</feature>
<organism evidence="5 6">
    <name type="scientific">Mesoterricola silvestris</name>
    <dbReference type="NCBI Taxonomy" id="2927979"/>
    <lineage>
        <taxon>Bacteria</taxon>
        <taxon>Pseudomonadati</taxon>
        <taxon>Acidobacteriota</taxon>
        <taxon>Holophagae</taxon>
        <taxon>Holophagales</taxon>
        <taxon>Holophagaceae</taxon>
        <taxon>Mesoterricola</taxon>
    </lineage>
</organism>
<dbReference type="KEGG" id="msil:METEAL_00790"/>
<feature type="compositionally biased region" description="Low complexity" evidence="3">
    <location>
        <begin position="184"/>
        <end position="198"/>
    </location>
</feature>
<accession>A0AA48GMV2</accession>
<dbReference type="SUPFAM" id="SSF88713">
    <property type="entry name" value="Glycoside hydrolase/deacetylase"/>
    <property type="match status" value="1"/>
</dbReference>
<dbReference type="PANTHER" id="PTHR10587:SF133">
    <property type="entry name" value="CHITIN DEACETYLASE 1-RELATED"/>
    <property type="match status" value="1"/>
</dbReference>
<gene>
    <name evidence="5" type="ORF">METEAL_00790</name>
</gene>